<dbReference type="EMBL" id="FOAF01000001">
    <property type="protein sequence ID" value="SEK76015.1"/>
    <property type="molecule type" value="Genomic_DNA"/>
</dbReference>
<organism evidence="2 3">
    <name type="scientific">Olivibacter domesticus</name>
    <name type="common">Pseudosphingobacterium domesticum</name>
    <dbReference type="NCBI Taxonomy" id="407022"/>
    <lineage>
        <taxon>Bacteria</taxon>
        <taxon>Pseudomonadati</taxon>
        <taxon>Bacteroidota</taxon>
        <taxon>Sphingobacteriia</taxon>
        <taxon>Sphingobacteriales</taxon>
        <taxon>Sphingobacteriaceae</taxon>
        <taxon>Olivibacter</taxon>
    </lineage>
</organism>
<evidence type="ECO:0000256" key="1">
    <source>
        <dbReference type="SAM" id="MobiDB-lite"/>
    </source>
</evidence>
<sequence length="41" mass="4737">MMNLEEIKDLKLAHNGHLGFSRKWTSQQENTSSNVHSQQDP</sequence>
<dbReference type="AlphaFoldDB" id="A0A1H7JRA5"/>
<feature type="compositionally biased region" description="Polar residues" evidence="1">
    <location>
        <begin position="23"/>
        <end position="41"/>
    </location>
</feature>
<evidence type="ECO:0000313" key="2">
    <source>
        <dbReference type="EMBL" id="SEK76015.1"/>
    </source>
</evidence>
<accession>A0A1H7JRA5</accession>
<reference evidence="3" key="1">
    <citation type="submission" date="2016-10" db="EMBL/GenBank/DDBJ databases">
        <authorList>
            <person name="Varghese N."/>
            <person name="Submissions S."/>
        </authorList>
    </citation>
    <scope>NUCLEOTIDE SEQUENCE [LARGE SCALE GENOMIC DNA]</scope>
    <source>
        <strain evidence="3">DSM 18733</strain>
    </source>
</reference>
<dbReference type="STRING" id="407022.SAMN05661044_01073"/>
<protein>
    <submittedName>
        <fullName evidence="2">Uncharacterized protein</fullName>
    </submittedName>
</protein>
<proteinExistence type="predicted"/>
<evidence type="ECO:0000313" key="3">
    <source>
        <dbReference type="Proteomes" id="UP000199421"/>
    </source>
</evidence>
<gene>
    <name evidence="2" type="ORF">SAMN05661044_01073</name>
</gene>
<keyword evidence="3" id="KW-1185">Reference proteome</keyword>
<dbReference type="Proteomes" id="UP000199421">
    <property type="component" value="Unassembled WGS sequence"/>
</dbReference>
<name>A0A1H7JRA5_OLID1</name>
<feature type="region of interest" description="Disordered" evidence="1">
    <location>
        <begin position="20"/>
        <end position="41"/>
    </location>
</feature>